<feature type="region of interest" description="Disordered" evidence="2">
    <location>
        <begin position="265"/>
        <end position="286"/>
    </location>
</feature>
<reference evidence="3 4" key="1">
    <citation type="journal article" date="2019" name="Int. J. Syst. Evol. Microbiol.">
        <title>The Global Catalogue of Microorganisms (GCM) 10K type strain sequencing project: providing services to taxonomists for standard genome sequencing and annotation.</title>
        <authorList>
            <consortium name="The Broad Institute Genomics Platform"/>
            <consortium name="The Broad Institute Genome Sequencing Center for Infectious Disease"/>
            <person name="Wu L."/>
            <person name="Ma J."/>
        </authorList>
    </citation>
    <scope>NUCLEOTIDE SEQUENCE [LARGE SCALE GENOMIC DNA]</scope>
    <source>
        <strain evidence="3 4">JCM 15749</strain>
    </source>
</reference>
<dbReference type="InterPro" id="IPR036291">
    <property type="entry name" value="NAD(P)-bd_dom_sf"/>
</dbReference>
<dbReference type="EMBL" id="BAAAPY010000002">
    <property type="protein sequence ID" value="GAA2073203.1"/>
    <property type="molecule type" value="Genomic_DNA"/>
</dbReference>
<dbReference type="PANTHER" id="PTHR43157:SF31">
    <property type="entry name" value="PHOSPHATIDYLINOSITOL-GLYCAN BIOSYNTHESIS CLASS F PROTEIN"/>
    <property type="match status" value="1"/>
</dbReference>
<feature type="compositionally biased region" description="Gly residues" evidence="2">
    <location>
        <begin position="265"/>
        <end position="274"/>
    </location>
</feature>
<gene>
    <name evidence="3" type="ORF">GCM10009821_09330</name>
</gene>
<keyword evidence="1" id="KW-0560">Oxidoreductase</keyword>
<accession>A0ABN2VUL0</accession>
<dbReference type="NCBIfam" id="NF004846">
    <property type="entry name" value="PRK06197.1"/>
    <property type="match status" value="1"/>
</dbReference>
<dbReference type="Pfam" id="PF00106">
    <property type="entry name" value="adh_short"/>
    <property type="match status" value="1"/>
</dbReference>
<keyword evidence="4" id="KW-1185">Reference proteome</keyword>
<sequence length="309" mass="32497">MSWSTHDIPDQSGRRIVITGVTGGLGFHTALELGRAGADLVVTARDATKAAETIDRLRREVPDVSVEDLSLDLADLGDVARAAAELTDRHDRIDVLVNNAGIMIPPYTETADGFELQIGTNHLGHFAWTAALWPVLRASDARVVSVSSLAHTSVRGIDLRSLTTEGSPRKYKRWQSYGESKLANLLFALELDRRIKAAGLGAVSLAVHPGISSTNLQKTGVEMGNPFAGSALKQVSKLASQSAAAGAWSTLRGATEESLTGGEYIGPGSLGGVRGRPQQVGTSSTAKDEDLAAALWTASEAATGVDFTV</sequence>
<dbReference type="PANTHER" id="PTHR43157">
    <property type="entry name" value="PHOSPHATIDYLINOSITOL-GLYCAN BIOSYNTHESIS CLASS F PROTEIN-RELATED"/>
    <property type="match status" value="1"/>
</dbReference>
<dbReference type="RefSeq" id="WP_344325080.1">
    <property type="nucleotide sequence ID" value="NZ_BAAAPY010000002.1"/>
</dbReference>
<dbReference type="InterPro" id="IPR002347">
    <property type="entry name" value="SDR_fam"/>
</dbReference>
<dbReference type="PRINTS" id="PR00081">
    <property type="entry name" value="GDHRDH"/>
</dbReference>
<dbReference type="SUPFAM" id="SSF51735">
    <property type="entry name" value="NAD(P)-binding Rossmann-fold domains"/>
    <property type="match status" value="1"/>
</dbReference>
<evidence type="ECO:0000256" key="1">
    <source>
        <dbReference type="ARBA" id="ARBA00023002"/>
    </source>
</evidence>
<name>A0ABN2VUL0_9ACTN</name>
<evidence type="ECO:0000313" key="3">
    <source>
        <dbReference type="EMBL" id="GAA2073203.1"/>
    </source>
</evidence>
<proteinExistence type="predicted"/>
<comment type="caution">
    <text evidence="3">The sequence shown here is derived from an EMBL/GenBank/DDBJ whole genome shotgun (WGS) entry which is preliminary data.</text>
</comment>
<evidence type="ECO:0000256" key="2">
    <source>
        <dbReference type="SAM" id="MobiDB-lite"/>
    </source>
</evidence>
<evidence type="ECO:0000313" key="4">
    <source>
        <dbReference type="Proteomes" id="UP001501480"/>
    </source>
</evidence>
<organism evidence="3 4">
    <name type="scientific">Aeromicrobium halocynthiae</name>
    <dbReference type="NCBI Taxonomy" id="560557"/>
    <lineage>
        <taxon>Bacteria</taxon>
        <taxon>Bacillati</taxon>
        <taxon>Actinomycetota</taxon>
        <taxon>Actinomycetes</taxon>
        <taxon>Propionibacteriales</taxon>
        <taxon>Nocardioidaceae</taxon>
        <taxon>Aeromicrobium</taxon>
    </lineage>
</organism>
<dbReference type="Proteomes" id="UP001501480">
    <property type="component" value="Unassembled WGS sequence"/>
</dbReference>
<dbReference type="Gene3D" id="3.40.50.720">
    <property type="entry name" value="NAD(P)-binding Rossmann-like Domain"/>
    <property type="match status" value="1"/>
</dbReference>
<protein>
    <submittedName>
        <fullName evidence="3">Oxidoreductase</fullName>
    </submittedName>
</protein>